<feature type="domain" description="DUF4350" evidence="2">
    <location>
        <begin position="64"/>
        <end position="248"/>
    </location>
</feature>
<evidence type="ECO:0000259" key="2">
    <source>
        <dbReference type="Pfam" id="PF14258"/>
    </source>
</evidence>
<gene>
    <name evidence="3" type="ORF">GCM10022261_26620</name>
</gene>
<protein>
    <submittedName>
        <fullName evidence="3">DUF4350 domain-containing protein</fullName>
    </submittedName>
</protein>
<sequence length="416" mass="43988">MSAGIDVAVRGTARAAGPGRLRVLRTGARSATVWVVAAVALLLVTIVGFLLSAGSADSRPLHWDSSAPDGGRAIVEVLRDHGVEVTTTESLTEAQTLAAEPGTTVLIHDPSGNLEPSTQSEFAQAAADGENSLVLVSPGLYVDGYTDGITTATQVTDAQNSAEPMPPDCEWEPARRAGAVSGTANRYASTGLSEGRVTICYHHPWDQAGYGAVAREQLPGHDITVLADPHWLSNAGLDEQGNAALALGALGGHERVVYYYPQASDQPWAQQDGRPANPLALVPTWFGVAFLWLIPLLAALMLWRGRRLGPLAVERLPVIVPPVETVIGRAGILQRSGAREQALHSLRTAALLRLARRLGLPPSARAADICDAVAAHTGHDRAQVHRAFIEAVPTSDRQLVDIATEISNIESEVSHP</sequence>
<evidence type="ECO:0000256" key="1">
    <source>
        <dbReference type="SAM" id="Phobius"/>
    </source>
</evidence>
<proteinExistence type="predicted"/>
<keyword evidence="4" id="KW-1185">Reference proteome</keyword>
<organism evidence="3 4">
    <name type="scientific">Brevibacterium daeguense</name>
    <dbReference type="NCBI Taxonomy" id="909936"/>
    <lineage>
        <taxon>Bacteria</taxon>
        <taxon>Bacillati</taxon>
        <taxon>Actinomycetota</taxon>
        <taxon>Actinomycetes</taxon>
        <taxon>Micrococcales</taxon>
        <taxon>Brevibacteriaceae</taxon>
        <taxon>Brevibacterium</taxon>
    </lineage>
</organism>
<keyword evidence="1" id="KW-0472">Membrane</keyword>
<dbReference type="RefSeq" id="WP_236865915.1">
    <property type="nucleotide sequence ID" value="NZ_BAABAZ010000008.1"/>
</dbReference>
<evidence type="ECO:0000313" key="3">
    <source>
        <dbReference type="EMBL" id="GAA4285131.1"/>
    </source>
</evidence>
<evidence type="ECO:0000313" key="4">
    <source>
        <dbReference type="Proteomes" id="UP001501586"/>
    </source>
</evidence>
<dbReference type="InterPro" id="IPR025646">
    <property type="entry name" value="DUF4350"/>
</dbReference>
<dbReference type="EMBL" id="BAABAZ010000008">
    <property type="protein sequence ID" value="GAA4285131.1"/>
    <property type="molecule type" value="Genomic_DNA"/>
</dbReference>
<comment type="caution">
    <text evidence="3">The sequence shown here is derived from an EMBL/GenBank/DDBJ whole genome shotgun (WGS) entry which is preliminary data.</text>
</comment>
<accession>A0ABP8EME0</accession>
<keyword evidence="1" id="KW-0812">Transmembrane</keyword>
<feature type="transmembrane region" description="Helical" evidence="1">
    <location>
        <begin position="31"/>
        <end position="51"/>
    </location>
</feature>
<name>A0ABP8EME0_9MICO</name>
<keyword evidence="1" id="KW-1133">Transmembrane helix</keyword>
<reference evidence="4" key="1">
    <citation type="journal article" date="2019" name="Int. J. Syst. Evol. Microbiol.">
        <title>The Global Catalogue of Microorganisms (GCM) 10K type strain sequencing project: providing services to taxonomists for standard genome sequencing and annotation.</title>
        <authorList>
            <consortium name="The Broad Institute Genomics Platform"/>
            <consortium name="The Broad Institute Genome Sequencing Center for Infectious Disease"/>
            <person name="Wu L."/>
            <person name="Ma J."/>
        </authorList>
    </citation>
    <scope>NUCLEOTIDE SEQUENCE [LARGE SCALE GENOMIC DNA]</scope>
    <source>
        <strain evidence="4">JCM 17458</strain>
    </source>
</reference>
<dbReference type="Proteomes" id="UP001501586">
    <property type="component" value="Unassembled WGS sequence"/>
</dbReference>
<dbReference type="Pfam" id="PF14258">
    <property type="entry name" value="DUF4350"/>
    <property type="match status" value="1"/>
</dbReference>
<feature type="transmembrane region" description="Helical" evidence="1">
    <location>
        <begin position="284"/>
        <end position="303"/>
    </location>
</feature>